<gene>
    <name evidence="2" type="ORF">HW532_10615</name>
</gene>
<dbReference type="InterPro" id="IPR023606">
    <property type="entry name" value="CoA-Trfase_III_dom_1_sf"/>
</dbReference>
<keyword evidence="3" id="KW-1185">Reference proteome</keyword>
<evidence type="ECO:0000313" key="3">
    <source>
        <dbReference type="Proteomes" id="UP000593594"/>
    </source>
</evidence>
<sequence length="410" mass="43585">MAQTSPFGALAGLTVIDLTRVLGGPYCTQVLADHGAEVIKIEPPTGDETRGWGPPFKNGLSAYFSGANRNKRFVSLDLSRDEGREVLLAMLEKADVLIHNFKSGTLEKWGIGYDEVLAERFPELICCHITGFGDDGPLGGLPGYDAVVQALSGTMSVNGTEETGPLRMGTPIVDLGTGLTAAIAILAAVIERGRSGKGQKLDVSLYDSSIGLLHPQAANALMTGKPARLTGNAHPNISPYDQYPTGRGAIFLAVGNNRQFAKLCTYLGKPELAEDSRFLDNAARVVNRDALKEELTALLADKDAEELTDTLLKLGVPAGAVRDVTKVLNDPHTLHREMVVELDGYSGTGIPIKMSRTRGEVRTPPAALGVDGPSVLEAFGYDAAEIERLKAAGILVVDEPEEELEKGAQA</sequence>
<dbReference type="SUPFAM" id="SSF89796">
    <property type="entry name" value="CoA-transferase family III (CaiB/BaiF)"/>
    <property type="match status" value="1"/>
</dbReference>
<dbReference type="InterPro" id="IPR003673">
    <property type="entry name" value="CoA-Trfase_fam_III"/>
</dbReference>
<name>A0A7S8C470_9HYPH</name>
<evidence type="ECO:0000313" key="2">
    <source>
        <dbReference type="EMBL" id="QPC43100.1"/>
    </source>
</evidence>
<organism evidence="2 3">
    <name type="scientific">Kaustia mangrovi</name>
    <dbReference type="NCBI Taxonomy" id="2593653"/>
    <lineage>
        <taxon>Bacteria</taxon>
        <taxon>Pseudomonadati</taxon>
        <taxon>Pseudomonadota</taxon>
        <taxon>Alphaproteobacteria</taxon>
        <taxon>Hyphomicrobiales</taxon>
        <taxon>Parvibaculaceae</taxon>
        <taxon>Kaustia</taxon>
    </lineage>
</organism>
<dbReference type="Gene3D" id="3.30.1540.10">
    <property type="entry name" value="formyl-coa transferase, domain 3"/>
    <property type="match status" value="1"/>
</dbReference>
<dbReference type="InterPro" id="IPR044855">
    <property type="entry name" value="CoA-Trfase_III_dom3_sf"/>
</dbReference>
<proteinExistence type="predicted"/>
<dbReference type="PANTHER" id="PTHR48207">
    <property type="entry name" value="SUCCINATE--HYDROXYMETHYLGLUTARATE COA-TRANSFERASE"/>
    <property type="match status" value="1"/>
</dbReference>
<dbReference type="RefSeq" id="WP_213164341.1">
    <property type="nucleotide sequence ID" value="NZ_CP058214.1"/>
</dbReference>
<dbReference type="Proteomes" id="UP000593594">
    <property type="component" value="Chromosome"/>
</dbReference>
<dbReference type="KEGG" id="kmn:HW532_10615"/>
<dbReference type="Pfam" id="PF02515">
    <property type="entry name" value="CoA_transf_3"/>
    <property type="match status" value="1"/>
</dbReference>
<accession>A0A7S8C470</accession>
<dbReference type="GO" id="GO:0008410">
    <property type="term" value="F:CoA-transferase activity"/>
    <property type="evidence" value="ECO:0007669"/>
    <property type="project" value="TreeGrafter"/>
</dbReference>
<dbReference type="Gene3D" id="3.40.50.10540">
    <property type="entry name" value="Crotonobetainyl-coa:carnitine coa-transferase, domain 1"/>
    <property type="match status" value="1"/>
</dbReference>
<protein>
    <submittedName>
        <fullName evidence="2">CoA transferase</fullName>
    </submittedName>
</protein>
<keyword evidence="1 2" id="KW-0808">Transferase</keyword>
<dbReference type="InterPro" id="IPR050483">
    <property type="entry name" value="CoA-transferase_III_domain"/>
</dbReference>
<reference evidence="2 3" key="1">
    <citation type="submission" date="2020-06" db="EMBL/GenBank/DDBJ databases">
        <title>Genome sequence of 2 isolates from Red Sea Mangroves.</title>
        <authorList>
            <person name="Sefrji F."/>
            <person name="Michoud G."/>
            <person name="Merlino G."/>
            <person name="Daffonchio D."/>
        </authorList>
    </citation>
    <scope>NUCLEOTIDE SEQUENCE [LARGE SCALE GENOMIC DNA]</scope>
    <source>
        <strain evidence="2 3">R1DC25</strain>
    </source>
</reference>
<dbReference type="AlphaFoldDB" id="A0A7S8C470"/>
<dbReference type="PANTHER" id="PTHR48207:SF3">
    <property type="entry name" value="SUCCINATE--HYDROXYMETHYLGLUTARATE COA-TRANSFERASE"/>
    <property type="match status" value="1"/>
</dbReference>
<dbReference type="EMBL" id="CP058214">
    <property type="protein sequence ID" value="QPC43100.1"/>
    <property type="molecule type" value="Genomic_DNA"/>
</dbReference>
<evidence type="ECO:0000256" key="1">
    <source>
        <dbReference type="ARBA" id="ARBA00022679"/>
    </source>
</evidence>